<evidence type="ECO:0000256" key="1">
    <source>
        <dbReference type="ARBA" id="ARBA00001585"/>
    </source>
</evidence>
<comment type="catalytic activity">
    <reaction evidence="1 11 13">
        <text>Release of N-terminal proline from a peptide.</text>
        <dbReference type="EC" id="3.4.11.5"/>
    </reaction>
</comment>
<evidence type="ECO:0000256" key="12">
    <source>
        <dbReference type="PIRSR" id="PIRSR006431-1"/>
    </source>
</evidence>
<evidence type="ECO:0000256" key="10">
    <source>
        <dbReference type="ARBA" id="ARBA00029605"/>
    </source>
</evidence>
<dbReference type="Proteomes" id="UP000004105">
    <property type="component" value="Unassembled WGS sequence"/>
</dbReference>
<dbReference type="InterPro" id="IPR002410">
    <property type="entry name" value="Peptidase_S33"/>
</dbReference>
<dbReference type="STRING" id="267212.GCA_001063965_00497"/>
<keyword evidence="9 11" id="KW-0378">Hydrolase</keyword>
<comment type="similarity">
    <text evidence="3 11 13">Belongs to the peptidase S33 family.</text>
</comment>
<evidence type="ECO:0000313" key="15">
    <source>
        <dbReference type="EMBL" id="EGF10374.1"/>
    </source>
</evidence>
<dbReference type="InterPro" id="IPR029058">
    <property type="entry name" value="AB_hydrolase_fold"/>
</dbReference>
<dbReference type="PIRSF" id="PIRSF006431">
    <property type="entry name" value="Pept_S33"/>
    <property type="match status" value="1"/>
</dbReference>
<evidence type="ECO:0000256" key="2">
    <source>
        <dbReference type="ARBA" id="ARBA00004496"/>
    </source>
</evidence>
<feature type="active site" description="Proton donor" evidence="12">
    <location>
        <position position="317"/>
    </location>
</feature>
<comment type="subcellular location">
    <subcellularLocation>
        <location evidence="2 11">Cytoplasm</location>
    </subcellularLocation>
</comment>
<evidence type="ECO:0000313" key="16">
    <source>
        <dbReference type="Proteomes" id="UP000004105"/>
    </source>
</evidence>
<dbReference type="NCBIfam" id="TIGR01249">
    <property type="entry name" value="pro_imino_pep_1"/>
    <property type="match status" value="1"/>
</dbReference>
<dbReference type="PRINTS" id="PR00111">
    <property type="entry name" value="ABHYDROLASE"/>
</dbReference>
<dbReference type="SUPFAM" id="SSF53474">
    <property type="entry name" value="alpha/beta-Hydrolases"/>
    <property type="match status" value="1"/>
</dbReference>
<evidence type="ECO:0000259" key="14">
    <source>
        <dbReference type="Pfam" id="PF00561"/>
    </source>
</evidence>
<dbReference type="PANTHER" id="PTHR43722:SF1">
    <property type="entry name" value="PROLINE IMINOPEPTIDASE"/>
    <property type="match status" value="1"/>
</dbReference>
<keyword evidence="6 11" id="KW-0031">Aminopeptidase</keyword>
<dbReference type="InterPro" id="IPR005944">
    <property type="entry name" value="Pro_iminopeptidase"/>
</dbReference>
<protein>
    <recommendedName>
        <fullName evidence="5 11">Proline iminopeptidase</fullName>
        <shortName evidence="11">PIP</shortName>
        <ecNumber evidence="4 11">3.4.11.5</ecNumber>
    </recommendedName>
    <alternativeName>
        <fullName evidence="10 11">Prolyl aminopeptidase</fullName>
    </alternativeName>
</protein>
<keyword evidence="7 11" id="KW-0963">Cytoplasm</keyword>
<evidence type="ECO:0000256" key="6">
    <source>
        <dbReference type="ARBA" id="ARBA00022438"/>
    </source>
</evidence>
<evidence type="ECO:0000256" key="4">
    <source>
        <dbReference type="ARBA" id="ARBA00012568"/>
    </source>
</evidence>
<dbReference type="AlphaFoldDB" id="F2BE55"/>
<evidence type="ECO:0000256" key="13">
    <source>
        <dbReference type="RuleBase" id="RU003421"/>
    </source>
</evidence>
<feature type="active site" description="Nucleophile" evidence="12">
    <location>
        <position position="137"/>
    </location>
</feature>
<keyword evidence="16" id="KW-1185">Reference proteome</keyword>
<dbReference type="EC" id="3.4.11.5" evidence="4 11"/>
<evidence type="ECO:0000256" key="11">
    <source>
        <dbReference type="PIRNR" id="PIRNR006431"/>
    </source>
</evidence>
<evidence type="ECO:0000256" key="9">
    <source>
        <dbReference type="ARBA" id="ARBA00022801"/>
    </source>
</evidence>
<keyword evidence="8 11" id="KW-0645">Protease</keyword>
<evidence type="ECO:0000256" key="7">
    <source>
        <dbReference type="ARBA" id="ARBA00022490"/>
    </source>
</evidence>
<sequence length="342" mass="38914">MRIGRLKAQLRRRQNAASAKQSPQTRKETLMYPIEEPLRSGMLQVSALHQIYWEESGNPDGIPVIFLHGGPGAGASPKCRSFFNPEKYRVVIIDQRGCGRSKPYAETRENTTWDLVADIEKVREMLGIESWLVFGGSWGSTLSLAYAETHPECVRALILRGVFLCRQFEIDWLNERGGVSMIYPEQWQHYLAQVPVKQRGELVESYHELLNSPDRHTVLAAAKAWADWENYLVHFEPQESNEDPEASLAIARLENHYFVNQGWFNKGRGILDNIRKIRHIPTVIVQGRYDLCTPTRSAWDLKQAMPDAELRIVQGGHSSFEKAVSDALVQATDEYAARHEGS</sequence>
<dbReference type="MEROPS" id="S33.001"/>
<dbReference type="GO" id="GO:0005737">
    <property type="term" value="C:cytoplasm"/>
    <property type="evidence" value="ECO:0007669"/>
    <property type="project" value="UniProtKB-SubCell"/>
</dbReference>
<dbReference type="GO" id="GO:0006508">
    <property type="term" value="P:proteolysis"/>
    <property type="evidence" value="ECO:0007669"/>
    <property type="project" value="UniProtKB-KW"/>
</dbReference>
<name>F2BE55_9NEIS</name>
<gene>
    <name evidence="15" type="primary">pip</name>
    <name evidence="15" type="ORF">HMPREF9123_2011</name>
</gene>
<evidence type="ECO:0000256" key="3">
    <source>
        <dbReference type="ARBA" id="ARBA00010088"/>
    </source>
</evidence>
<feature type="active site" evidence="12">
    <location>
        <position position="290"/>
    </location>
</feature>
<dbReference type="Gene3D" id="3.40.50.1820">
    <property type="entry name" value="alpha/beta hydrolase"/>
    <property type="match status" value="1"/>
</dbReference>
<dbReference type="Pfam" id="PF00561">
    <property type="entry name" value="Abhydrolase_1"/>
    <property type="match status" value="1"/>
</dbReference>
<dbReference type="HOGENOM" id="CLU_043739_2_1_4"/>
<accession>F2BE55</accession>
<evidence type="ECO:0000256" key="5">
    <source>
        <dbReference type="ARBA" id="ARBA00021843"/>
    </source>
</evidence>
<organism evidence="15 16">
    <name type="scientific">Neisseria bacilliformis ATCC BAA-1200</name>
    <dbReference type="NCBI Taxonomy" id="888742"/>
    <lineage>
        <taxon>Bacteria</taxon>
        <taxon>Pseudomonadati</taxon>
        <taxon>Pseudomonadota</taxon>
        <taxon>Betaproteobacteria</taxon>
        <taxon>Neisseriales</taxon>
        <taxon>Neisseriaceae</taxon>
        <taxon>Neisseria</taxon>
    </lineage>
</organism>
<dbReference type="PRINTS" id="PR00793">
    <property type="entry name" value="PROAMNOPTASE"/>
</dbReference>
<dbReference type="GO" id="GO:0004177">
    <property type="term" value="F:aminopeptidase activity"/>
    <property type="evidence" value="ECO:0007669"/>
    <property type="project" value="UniProtKB-UniRule"/>
</dbReference>
<dbReference type="InterPro" id="IPR000073">
    <property type="entry name" value="AB_hydrolase_1"/>
</dbReference>
<evidence type="ECO:0000256" key="8">
    <source>
        <dbReference type="ARBA" id="ARBA00022670"/>
    </source>
</evidence>
<comment type="caution">
    <text evidence="15">The sequence shown here is derived from an EMBL/GenBank/DDBJ whole genome shotgun (WGS) entry which is preliminary data.</text>
</comment>
<dbReference type="PANTHER" id="PTHR43722">
    <property type="entry name" value="PROLINE IMINOPEPTIDASE"/>
    <property type="match status" value="1"/>
</dbReference>
<proteinExistence type="inferred from homology"/>
<feature type="domain" description="AB hydrolase-1" evidence="14">
    <location>
        <begin position="63"/>
        <end position="321"/>
    </location>
</feature>
<reference evidence="15 16" key="1">
    <citation type="submission" date="2011-02" db="EMBL/GenBank/DDBJ databases">
        <authorList>
            <person name="Muzny D."/>
            <person name="Qin X."/>
            <person name="Deng J."/>
            <person name="Jiang H."/>
            <person name="Liu Y."/>
            <person name="Qu J."/>
            <person name="Song X.-Z."/>
            <person name="Zhang L."/>
            <person name="Thornton R."/>
            <person name="Coyle M."/>
            <person name="Francisco L."/>
            <person name="Jackson L."/>
            <person name="Javaid M."/>
            <person name="Korchina V."/>
            <person name="Kovar C."/>
            <person name="Mata R."/>
            <person name="Mathew T."/>
            <person name="Ngo R."/>
            <person name="Nguyen L."/>
            <person name="Nguyen N."/>
            <person name="Okwuonu G."/>
            <person name="Ongeri F."/>
            <person name="Pham C."/>
            <person name="Simmons D."/>
            <person name="Wilczek-Boney K."/>
            <person name="Hale W."/>
            <person name="Jakkamsetti A."/>
            <person name="Pham P."/>
            <person name="Ruth R."/>
            <person name="San Lucas F."/>
            <person name="Warren J."/>
            <person name="Zhang J."/>
            <person name="Zhao Z."/>
            <person name="Zhou C."/>
            <person name="Zhu D."/>
            <person name="Lee S."/>
            <person name="Bess C."/>
            <person name="Blankenburg K."/>
            <person name="Forbes L."/>
            <person name="Fu Q."/>
            <person name="Gubbala S."/>
            <person name="Hirani K."/>
            <person name="Jayaseelan J.C."/>
            <person name="Lara F."/>
            <person name="Munidasa M."/>
            <person name="Palculict T."/>
            <person name="Patil S."/>
            <person name="Pu L.-L."/>
            <person name="Saada N."/>
            <person name="Tang L."/>
            <person name="Weissenberger G."/>
            <person name="Zhu Y."/>
            <person name="Hemphill L."/>
            <person name="Shang Y."/>
            <person name="Youmans B."/>
            <person name="Ayvaz T."/>
            <person name="Ross M."/>
            <person name="Santibanez J."/>
            <person name="Aqrawi P."/>
            <person name="Gross S."/>
            <person name="Joshi V."/>
            <person name="Fowler G."/>
            <person name="Nazareth L."/>
            <person name="Reid J."/>
            <person name="Worley K."/>
            <person name="Petrosino J."/>
            <person name="Highlander S."/>
            <person name="Gibbs R."/>
        </authorList>
    </citation>
    <scope>NUCLEOTIDE SEQUENCE [LARGE SCALE GENOMIC DNA]</scope>
    <source>
        <strain evidence="15 16">ATCC BAA-1200</strain>
    </source>
</reference>
<dbReference type="EMBL" id="AFAY01000042">
    <property type="protein sequence ID" value="EGF10374.1"/>
    <property type="molecule type" value="Genomic_DNA"/>
</dbReference>